<dbReference type="Proteomes" id="UP001605036">
    <property type="component" value="Unassembled WGS sequence"/>
</dbReference>
<evidence type="ECO:0000313" key="2">
    <source>
        <dbReference type="Proteomes" id="UP001605036"/>
    </source>
</evidence>
<comment type="caution">
    <text evidence="1">The sequence shown here is derived from an EMBL/GenBank/DDBJ whole genome shotgun (WGS) entry which is preliminary data.</text>
</comment>
<gene>
    <name evidence="1" type="ORF">R1flu_022978</name>
</gene>
<proteinExistence type="predicted"/>
<dbReference type="AlphaFoldDB" id="A0ABD1XQT9"/>
<name>A0ABD1XQT9_9MARC</name>
<protein>
    <submittedName>
        <fullName evidence="1">Uncharacterized protein</fullName>
    </submittedName>
</protein>
<evidence type="ECO:0000313" key="1">
    <source>
        <dbReference type="EMBL" id="KAL2611286.1"/>
    </source>
</evidence>
<organism evidence="1 2">
    <name type="scientific">Riccia fluitans</name>
    <dbReference type="NCBI Taxonomy" id="41844"/>
    <lineage>
        <taxon>Eukaryota</taxon>
        <taxon>Viridiplantae</taxon>
        <taxon>Streptophyta</taxon>
        <taxon>Embryophyta</taxon>
        <taxon>Marchantiophyta</taxon>
        <taxon>Marchantiopsida</taxon>
        <taxon>Marchantiidae</taxon>
        <taxon>Marchantiales</taxon>
        <taxon>Ricciaceae</taxon>
        <taxon>Riccia</taxon>
    </lineage>
</organism>
<sequence length="75" mass="8258">MLPLSPERVIATVGAPRIITFYEFVRMSSDATFTSHLDQVRITLIKTGISSRGVCVFVFSLNFLLSPGNGFSFCP</sequence>
<accession>A0ABD1XQT9</accession>
<keyword evidence="2" id="KW-1185">Reference proteome</keyword>
<dbReference type="EMBL" id="JBHFFA010000007">
    <property type="protein sequence ID" value="KAL2611286.1"/>
    <property type="molecule type" value="Genomic_DNA"/>
</dbReference>
<reference evidence="1 2" key="1">
    <citation type="submission" date="2024-09" db="EMBL/GenBank/DDBJ databases">
        <title>Chromosome-scale assembly of Riccia fluitans.</title>
        <authorList>
            <person name="Paukszto L."/>
            <person name="Sawicki J."/>
            <person name="Karawczyk K."/>
            <person name="Piernik-Szablinska J."/>
            <person name="Szczecinska M."/>
            <person name="Mazdziarz M."/>
        </authorList>
    </citation>
    <scope>NUCLEOTIDE SEQUENCE [LARGE SCALE GENOMIC DNA]</scope>
    <source>
        <strain evidence="1">Rf_01</strain>
        <tissue evidence="1">Aerial parts of the thallus</tissue>
    </source>
</reference>